<gene>
    <name evidence="2" type="ORF">E2C01_059855</name>
</gene>
<reference evidence="2 3" key="1">
    <citation type="submission" date="2019-05" db="EMBL/GenBank/DDBJ databases">
        <title>Another draft genome of Portunus trituberculatus and its Hox gene families provides insights of decapod evolution.</title>
        <authorList>
            <person name="Jeong J.-H."/>
            <person name="Song I."/>
            <person name="Kim S."/>
            <person name="Choi T."/>
            <person name="Kim D."/>
            <person name="Ryu S."/>
            <person name="Kim W."/>
        </authorList>
    </citation>
    <scope>NUCLEOTIDE SEQUENCE [LARGE SCALE GENOMIC DNA]</scope>
    <source>
        <tissue evidence="2">Muscle</tissue>
    </source>
</reference>
<comment type="caution">
    <text evidence="2">The sequence shown here is derived from an EMBL/GenBank/DDBJ whole genome shotgun (WGS) entry which is preliminary data.</text>
</comment>
<keyword evidence="3" id="KW-1185">Reference proteome</keyword>
<dbReference type="EMBL" id="VSRR010023727">
    <property type="protein sequence ID" value="MPC65719.1"/>
    <property type="molecule type" value="Genomic_DNA"/>
</dbReference>
<dbReference type="Proteomes" id="UP000324222">
    <property type="component" value="Unassembled WGS sequence"/>
</dbReference>
<feature type="compositionally biased region" description="Basic and acidic residues" evidence="1">
    <location>
        <begin position="74"/>
        <end position="83"/>
    </location>
</feature>
<sequence length="129" mass="14000">MLQESVILVAGRKYISTALTPSLCLSVSVASACPPVSHAPYGKRGTKVRVKMPCLRCGQLKRQDTSTGTQANRQSDREGKEKEEGEEVGGGGKERDVSQVPEGRVRGVLRPRFDPYARQVMVSGAREAQ</sequence>
<protein>
    <submittedName>
        <fullName evidence="2">Uncharacterized protein</fullName>
    </submittedName>
</protein>
<accession>A0A5B7H7D5</accession>
<evidence type="ECO:0000256" key="1">
    <source>
        <dbReference type="SAM" id="MobiDB-lite"/>
    </source>
</evidence>
<organism evidence="2 3">
    <name type="scientific">Portunus trituberculatus</name>
    <name type="common">Swimming crab</name>
    <name type="synonym">Neptunus trituberculatus</name>
    <dbReference type="NCBI Taxonomy" id="210409"/>
    <lineage>
        <taxon>Eukaryota</taxon>
        <taxon>Metazoa</taxon>
        <taxon>Ecdysozoa</taxon>
        <taxon>Arthropoda</taxon>
        <taxon>Crustacea</taxon>
        <taxon>Multicrustacea</taxon>
        <taxon>Malacostraca</taxon>
        <taxon>Eumalacostraca</taxon>
        <taxon>Eucarida</taxon>
        <taxon>Decapoda</taxon>
        <taxon>Pleocyemata</taxon>
        <taxon>Brachyura</taxon>
        <taxon>Eubrachyura</taxon>
        <taxon>Portunoidea</taxon>
        <taxon>Portunidae</taxon>
        <taxon>Portuninae</taxon>
        <taxon>Portunus</taxon>
    </lineage>
</organism>
<feature type="region of interest" description="Disordered" evidence="1">
    <location>
        <begin position="59"/>
        <end position="116"/>
    </location>
</feature>
<evidence type="ECO:0000313" key="3">
    <source>
        <dbReference type="Proteomes" id="UP000324222"/>
    </source>
</evidence>
<proteinExistence type="predicted"/>
<evidence type="ECO:0000313" key="2">
    <source>
        <dbReference type="EMBL" id="MPC65719.1"/>
    </source>
</evidence>
<name>A0A5B7H7D5_PORTR</name>
<dbReference type="AlphaFoldDB" id="A0A5B7H7D5"/>